<proteinExistence type="inferred from homology"/>
<dbReference type="PANTHER" id="PTHR33968:SF1">
    <property type="entry name" value="PROTEIN PET100 HOMOLOG, MITOCHONDRIAL"/>
    <property type="match status" value="1"/>
</dbReference>
<evidence type="ECO:0000256" key="8">
    <source>
        <dbReference type="ARBA" id="ARBA00038077"/>
    </source>
</evidence>
<dbReference type="Pfam" id="PF09803">
    <property type="entry name" value="Pet100"/>
    <property type="match status" value="1"/>
</dbReference>
<evidence type="ECO:0008006" key="12">
    <source>
        <dbReference type="Google" id="ProtNLM"/>
    </source>
</evidence>
<dbReference type="GO" id="GO:0051082">
    <property type="term" value="F:unfolded protein binding"/>
    <property type="evidence" value="ECO:0007669"/>
    <property type="project" value="TreeGrafter"/>
</dbReference>
<gene>
    <name evidence="10" type="ORF">E3P99_00543</name>
</gene>
<evidence type="ECO:0000313" key="11">
    <source>
        <dbReference type="Proteomes" id="UP000310189"/>
    </source>
</evidence>
<dbReference type="Proteomes" id="UP000310189">
    <property type="component" value="Unassembled WGS sequence"/>
</dbReference>
<comment type="subcellular location">
    <subcellularLocation>
        <location evidence="1">Membrane</location>
        <topology evidence="1">Single-pass membrane protein</topology>
    </subcellularLocation>
    <subcellularLocation>
        <location evidence="2">Mitochondrion membrane</location>
    </subcellularLocation>
</comment>
<evidence type="ECO:0000256" key="5">
    <source>
        <dbReference type="ARBA" id="ARBA00022989"/>
    </source>
</evidence>
<accession>A0A4V4LU44</accession>
<keyword evidence="4" id="KW-0809">Transit peptide</keyword>
<reference evidence="10 11" key="1">
    <citation type="submission" date="2019-03" db="EMBL/GenBank/DDBJ databases">
        <title>Sequencing 23 genomes of Wallemia ichthyophaga.</title>
        <authorList>
            <person name="Gostincar C."/>
        </authorList>
    </citation>
    <scope>NUCLEOTIDE SEQUENCE [LARGE SCALE GENOMIC DNA]</scope>
    <source>
        <strain evidence="10 11">EXF-5753</strain>
    </source>
</reference>
<feature type="region of interest" description="Disordered" evidence="9">
    <location>
        <begin position="51"/>
        <end position="73"/>
    </location>
</feature>
<dbReference type="GO" id="GO:0033617">
    <property type="term" value="P:mitochondrial respiratory chain complex IV assembly"/>
    <property type="evidence" value="ECO:0007669"/>
    <property type="project" value="InterPro"/>
</dbReference>
<evidence type="ECO:0000256" key="2">
    <source>
        <dbReference type="ARBA" id="ARBA00004325"/>
    </source>
</evidence>
<comment type="similarity">
    <text evidence="8">Belongs to the PET100 family.</text>
</comment>
<keyword evidence="11" id="KW-1185">Reference proteome</keyword>
<evidence type="ECO:0000256" key="1">
    <source>
        <dbReference type="ARBA" id="ARBA00004167"/>
    </source>
</evidence>
<keyword evidence="7" id="KW-0472">Membrane</keyword>
<dbReference type="PANTHER" id="PTHR33968">
    <property type="entry name" value="PROTEIN PET100 HOMOLOG, MITOCHONDRIAL"/>
    <property type="match status" value="1"/>
</dbReference>
<organism evidence="10 11">
    <name type="scientific">Wallemia hederae</name>
    <dbReference type="NCBI Taxonomy" id="1540922"/>
    <lineage>
        <taxon>Eukaryota</taxon>
        <taxon>Fungi</taxon>
        <taxon>Dikarya</taxon>
        <taxon>Basidiomycota</taxon>
        <taxon>Wallemiomycotina</taxon>
        <taxon>Wallemiomycetes</taxon>
        <taxon>Wallemiales</taxon>
        <taxon>Wallemiaceae</taxon>
        <taxon>Wallemia</taxon>
    </lineage>
</organism>
<evidence type="ECO:0000313" key="10">
    <source>
        <dbReference type="EMBL" id="TIA92553.1"/>
    </source>
</evidence>
<dbReference type="GO" id="GO:0005743">
    <property type="term" value="C:mitochondrial inner membrane"/>
    <property type="evidence" value="ECO:0007669"/>
    <property type="project" value="TreeGrafter"/>
</dbReference>
<evidence type="ECO:0000256" key="3">
    <source>
        <dbReference type="ARBA" id="ARBA00022692"/>
    </source>
</evidence>
<sequence>MGGPNLEIFKFAAYLFFPIAFMYHFGDPDWYDRHIEPKPAKDPQSLKVQLEELKSKRISSQQSESQSQPQRLV</sequence>
<evidence type="ECO:0000256" key="7">
    <source>
        <dbReference type="ARBA" id="ARBA00023136"/>
    </source>
</evidence>
<dbReference type="OrthoDB" id="18175at2759"/>
<evidence type="ECO:0000256" key="4">
    <source>
        <dbReference type="ARBA" id="ARBA00022946"/>
    </source>
</evidence>
<comment type="caution">
    <text evidence="10">The sequence shown here is derived from an EMBL/GenBank/DDBJ whole genome shotgun (WGS) entry which is preliminary data.</text>
</comment>
<dbReference type="AlphaFoldDB" id="A0A4V4LU44"/>
<keyword evidence="5" id="KW-1133">Transmembrane helix</keyword>
<dbReference type="EMBL" id="SPNW01000006">
    <property type="protein sequence ID" value="TIA92553.1"/>
    <property type="molecule type" value="Genomic_DNA"/>
</dbReference>
<evidence type="ECO:0000256" key="6">
    <source>
        <dbReference type="ARBA" id="ARBA00023128"/>
    </source>
</evidence>
<protein>
    <recommendedName>
        <fullName evidence="12">Protein PET100, mitochondrial</fullName>
    </recommendedName>
</protein>
<keyword evidence="3" id="KW-0812">Transmembrane</keyword>
<keyword evidence="6" id="KW-0496">Mitochondrion</keyword>
<name>A0A4V4LU44_9BASI</name>
<evidence type="ECO:0000256" key="9">
    <source>
        <dbReference type="SAM" id="MobiDB-lite"/>
    </source>
</evidence>
<dbReference type="InterPro" id="IPR018625">
    <property type="entry name" value="Pet100"/>
</dbReference>
<feature type="compositionally biased region" description="Low complexity" evidence="9">
    <location>
        <begin position="59"/>
        <end position="73"/>
    </location>
</feature>